<evidence type="ECO:0000256" key="7">
    <source>
        <dbReference type="ARBA" id="ARBA00023136"/>
    </source>
</evidence>
<evidence type="ECO:0000256" key="1">
    <source>
        <dbReference type="ARBA" id="ARBA00004648"/>
    </source>
</evidence>
<dbReference type="Proteomes" id="UP000054498">
    <property type="component" value="Unassembled WGS sequence"/>
</dbReference>
<dbReference type="InterPro" id="IPR007653">
    <property type="entry name" value="SPC3"/>
</dbReference>
<keyword evidence="4 9" id="KW-0256">Endoplasmic reticulum</keyword>
<dbReference type="KEGG" id="mng:MNEG_0277"/>
<dbReference type="GO" id="GO:0045047">
    <property type="term" value="P:protein targeting to ER"/>
    <property type="evidence" value="ECO:0007669"/>
    <property type="project" value="TreeGrafter"/>
</dbReference>
<dbReference type="GO" id="GO:0005787">
    <property type="term" value="C:signal peptidase complex"/>
    <property type="evidence" value="ECO:0007669"/>
    <property type="project" value="UniProtKB-UniRule"/>
</dbReference>
<evidence type="ECO:0000256" key="3">
    <source>
        <dbReference type="ARBA" id="ARBA00022692"/>
    </source>
</evidence>
<comment type="function">
    <text evidence="9">Essential component of the signal peptidase complex (SPC) which catalyzes the cleavage of N-terminal signal sequences from nascent proteins as they are translocated into the lumen of the endoplasmic reticulum. Essential for the SPC catalytic activity, possibly by stabilizing and positioning the active center of the complex close to the lumenal surface.</text>
</comment>
<evidence type="ECO:0000313" key="11">
    <source>
        <dbReference type="EMBL" id="KIZ07685.1"/>
    </source>
</evidence>
<comment type="similarity">
    <text evidence="2 9">Belongs to the SPCS3 family.</text>
</comment>
<dbReference type="Pfam" id="PF04573">
    <property type="entry name" value="SPC22"/>
    <property type="match status" value="1"/>
</dbReference>
<dbReference type="PANTHER" id="PTHR12804:SF0">
    <property type="entry name" value="SIGNAL PEPTIDASE COMPLEX SUBUNIT 3"/>
    <property type="match status" value="1"/>
</dbReference>
<evidence type="ECO:0000256" key="4">
    <source>
        <dbReference type="ARBA" id="ARBA00022824"/>
    </source>
</evidence>
<dbReference type="OrthoDB" id="10261524at2759"/>
<dbReference type="PIRSF" id="PIRSF016089">
    <property type="entry name" value="SPC22"/>
    <property type="match status" value="1"/>
</dbReference>
<keyword evidence="6 9" id="KW-1133">Transmembrane helix</keyword>
<evidence type="ECO:0000313" key="12">
    <source>
        <dbReference type="Proteomes" id="UP000054498"/>
    </source>
</evidence>
<dbReference type="AlphaFoldDB" id="A0A0D2MZ69"/>
<keyword evidence="3 9" id="KW-0812">Transmembrane</keyword>
<protein>
    <recommendedName>
        <fullName evidence="8 9">Signal peptidase complex subunit 3</fullName>
    </recommendedName>
    <alternativeName>
        <fullName evidence="9">Microsomal signal peptidase 22 kDa subunit</fullName>
    </alternativeName>
</protein>
<dbReference type="GeneID" id="25726395"/>
<keyword evidence="7 9" id="KW-0472">Membrane</keyword>
<name>A0A0D2MZ69_9CHLO</name>
<sequence>MHNFWARINAVLTFFGTVAAALCVLVTLTDYVHQSNPQISLQLKGVKRLAPFRSKNDQAVLSMALDADLRSAFSWNTKQLFVFVQAEYETAENKINQVVLWDKIVRSKDEAVIKAPGLKHKYALIDRGQSLRGTPLTLSLVWNVMPKVGALFQQSRSFPVGSLPEEYVY</sequence>
<gene>
    <name evidence="11" type="ORF">MNEG_0277</name>
</gene>
<feature type="signal peptide" evidence="10">
    <location>
        <begin position="1"/>
        <end position="20"/>
    </location>
</feature>
<evidence type="ECO:0000256" key="6">
    <source>
        <dbReference type="ARBA" id="ARBA00022989"/>
    </source>
</evidence>
<dbReference type="STRING" id="145388.A0A0D2MZ69"/>
<evidence type="ECO:0000256" key="10">
    <source>
        <dbReference type="SAM" id="SignalP"/>
    </source>
</evidence>
<dbReference type="RefSeq" id="XP_013906704.1">
    <property type="nucleotide sequence ID" value="XM_014051250.1"/>
</dbReference>
<dbReference type="EMBL" id="KK100239">
    <property type="protein sequence ID" value="KIZ07685.1"/>
    <property type="molecule type" value="Genomic_DNA"/>
</dbReference>
<proteinExistence type="inferred from homology"/>
<dbReference type="GO" id="GO:0006465">
    <property type="term" value="P:signal peptide processing"/>
    <property type="evidence" value="ECO:0007669"/>
    <property type="project" value="UniProtKB-UniRule"/>
</dbReference>
<evidence type="ECO:0000256" key="5">
    <source>
        <dbReference type="ARBA" id="ARBA00022968"/>
    </source>
</evidence>
<evidence type="ECO:0000256" key="2">
    <source>
        <dbReference type="ARBA" id="ARBA00009289"/>
    </source>
</evidence>
<feature type="chain" id="PRO_5002247358" description="Signal peptidase complex subunit 3" evidence="10">
    <location>
        <begin position="21"/>
        <end position="169"/>
    </location>
</feature>
<reference evidence="11 12" key="1">
    <citation type="journal article" date="2013" name="BMC Genomics">
        <title>Reconstruction of the lipid metabolism for the microalga Monoraphidium neglectum from its genome sequence reveals characteristics suitable for biofuel production.</title>
        <authorList>
            <person name="Bogen C."/>
            <person name="Al-Dilaimi A."/>
            <person name="Albersmeier A."/>
            <person name="Wichmann J."/>
            <person name="Grundmann M."/>
            <person name="Rupp O."/>
            <person name="Lauersen K.J."/>
            <person name="Blifernez-Klassen O."/>
            <person name="Kalinowski J."/>
            <person name="Goesmann A."/>
            <person name="Mussgnug J.H."/>
            <person name="Kruse O."/>
        </authorList>
    </citation>
    <scope>NUCLEOTIDE SEQUENCE [LARGE SCALE GENOMIC DNA]</scope>
    <source>
        <strain evidence="11 12">SAG 48.87</strain>
    </source>
</reference>
<dbReference type="PANTHER" id="PTHR12804">
    <property type="entry name" value="MICROSOMAL SIGNAL PEPTIDASE 23 KD SUBUNIT SPC22/23"/>
    <property type="match status" value="1"/>
</dbReference>
<keyword evidence="10" id="KW-0732">Signal</keyword>
<evidence type="ECO:0000256" key="8">
    <source>
        <dbReference type="ARBA" id="ARBA00029556"/>
    </source>
</evidence>
<accession>A0A0D2MZ69</accession>
<organism evidence="11 12">
    <name type="scientific">Monoraphidium neglectum</name>
    <dbReference type="NCBI Taxonomy" id="145388"/>
    <lineage>
        <taxon>Eukaryota</taxon>
        <taxon>Viridiplantae</taxon>
        <taxon>Chlorophyta</taxon>
        <taxon>core chlorophytes</taxon>
        <taxon>Chlorophyceae</taxon>
        <taxon>CS clade</taxon>
        <taxon>Sphaeropleales</taxon>
        <taxon>Selenastraceae</taxon>
        <taxon>Monoraphidium</taxon>
    </lineage>
</organism>
<evidence type="ECO:0000256" key="9">
    <source>
        <dbReference type="PIRNR" id="PIRNR016089"/>
    </source>
</evidence>
<keyword evidence="5 9" id="KW-0735">Signal-anchor</keyword>
<comment type="subcellular location">
    <subcellularLocation>
        <location evidence="1">Endoplasmic reticulum membrane</location>
        <topology evidence="1">Single-pass type II membrane protein</topology>
    </subcellularLocation>
</comment>
<keyword evidence="12" id="KW-1185">Reference proteome</keyword>